<keyword evidence="5" id="KW-1185">Reference proteome</keyword>
<feature type="compositionally biased region" description="Basic and acidic residues" evidence="1">
    <location>
        <begin position="56"/>
        <end position="65"/>
    </location>
</feature>
<feature type="transmembrane region" description="Helical" evidence="2">
    <location>
        <begin position="340"/>
        <end position="362"/>
    </location>
</feature>
<reference evidence="4 5" key="1">
    <citation type="submission" date="2022-12" db="EMBL/GenBank/DDBJ databases">
        <title>Chromosome-scale assembly of the Ensete ventricosum genome.</title>
        <authorList>
            <person name="Dussert Y."/>
            <person name="Stocks J."/>
            <person name="Wendawek A."/>
            <person name="Woldeyes F."/>
            <person name="Nichols R.A."/>
            <person name="Borrell J.S."/>
        </authorList>
    </citation>
    <scope>NUCLEOTIDE SEQUENCE [LARGE SCALE GENOMIC DNA]</scope>
    <source>
        <strain evidence="5">cv. Maze</strain>
        <tissue evidence="4">Seeds</tissue>
    </source>
</reference>
<feature type="region of interest" description="Disordered" evidence="1">
    <location>
        <begin position="95"/>
        <end position="176"/>
    </location>
</feature>
<keyword evidence="2" id="KW-1133">Transmembrane helix</keyword>
<evidence type="ECO:0000313" key="4">
    <source>
        <dbReference type="EMBL" id="KAJ8484164.1"/>
    </source>
</evidence>
<feature type="compositionally biased region" description="Basic and acidic residues" evidence="1">
    <location>
        <begin position="126"/>
        <end position="140"/>
    </location>
</feature>
<feature type="compositionally biased region" description="Basic and acidic residues" evidence="1">
    <location>
        <begin position="163"/>
        <end position="174"/>
    </location>
</feature>
<evidence type="ECO:0000256" key="1">
    <source>
        <dbReference type="SAM" id="MobiDB-lite"/>
    </source>
</evidence>
<feature type="region of interest" description="Disordered" evidence="1">
    <location>
        <begin position="42"/>
        <end position="65"/>
    </location>
</feature>
<evidence type="ECO:0000256" key="2">
    <source>
        <dbReference type="SAM" id="Phobius"/>
    </source>
</evidence>
<protein>
    <recommendedName>
        <fullName evidence="6">PGG domain-containing protein</fullName>
    </recommendedName>
</protein>
<feature type="chain" id="PRO_5043787574" description="PGG domain-containing protein" evidence="3">
    <location>
        <begin position="18"/>
        <end position="371"/>
    </location>
</feature>
<gene>
    <name evidence="4" type="ORF">OPV22_016649</name>
</gene>
<dbReference type="AlphaFoldDB" id="A0AAV8QLK4"/>
<organism evidence="4 5">
    <name type="scientific">Ensete ventricosum</name>
    <name type="common">Abyssinian banana</name>
    <name type="synonym">Musa ensete</name>
    <dbReference type="NCBI Taxonomy" id="4639"/>
    <lineage>
        <taxon>Eukaryota</taxon>
        <taxon>Viridiplantae</taxon>
        <taxon>Streptophyta</taxon>
        <taxon>Embryophyta</taxon>
        <taxon>Tracheophyta</taxon>
        <taxon>Spermatophyta</taxon>
        <taxon>Magnoliopsida</taxon>
        <taxon>Liliopsida</taxon>
        <taxon>Zingiberales</taxon>
        <taxon>Musaceae</taxon>
        <taxon>Ensete</taxon>
    </lineage>
</organism>
<dbReference type="Proteomes" id="UP001222027">
    <property type="component" value="Unassembled WGS sequence"/>
</dbReference>
<sequence length="371" mass="39893">MALLPAVAAFHVLAVLAVFYADRGGAPDEDIETVITRADNKAADSGGSELQVGGGDGKESGVETHGKTLPDKIVVAGNPEGREVHLRLPGAGAALVAQRQAQRRGRNGSRGSGDLEKFQITSAESDEARLGKRADSEARHIYAHAKPACGRDDESPRSPLQQKVHEEPSQKHDQVNSVSLDRMPEHLHTTLVASGVTQPANGETAIQVQILLNQPTEEGEVLRSSREEVIKSAMKFSYVSISISGAALVTIFFEYYVNLSGHSHSSHVKICTLIMLASFVSGVSILLLNFLQRHISVSLQLFRSLKCTTFALLVLALLDVSFIFMKIIALLAFVPTIAVVVIACVVAFGLHIFLVILLLLLASVHEEEDAV</sequence>
<evidence type="ECO:0000313" key="5">
    <source>
        <dbReference type="Proteomes" id="UP001222027"/>
    </source>
</evidence>
<keyword evidence="3" id="KW-0732">Signal</keyword>
<evidence type="ECO:0000256" key="3">
    <source>
        <dbReference type="SAM" id="SignalP"/>
    </source>
</evidence>
<feature type="transmembrane region" description="Helical" evidence="2">
    <location>
        <begin position="236"/>
        <end position="258"/>
    </location>
</feature>
<feature type="transmembrane region" description="Helical" evidence="2">
    <location>
        <begin position="310"/>
        <end position="333"/>
    </location>
</feature>
<proteinExistence type="predicted"/>
<evidence type="ECO:0008006" key="6">
    <source>
        <dbReference type="Google" id="ProtNLM"/>
    </source>
</evidence>
<feature type="signal peptide" evidence="3">
    <location>
        <begin position="1"/>
        <end position="17"/>
    </location>
</feature>
<keyword evidence="2" id="KW-0472">Membrane</keyword>
<feature type="transmembrane region" description="Helical" evidence="2">
    <location>
        <begin position="270"/>
        <end position="290"/>
    </location>
</feature>
<accession>A0AAV8QLK4</accession>
<dbReference type="EMBL" id="JAQQAF010000005">
    <property type="protein sequence ID" value="KAJ8484164.1"/>
    <property type="molecule type" value="Genomic_DNA"/>
</dbReference>
<keyword evidence="2" id="KW-0812">Transmembrane</keyword>
<name>A0AAV8QLK4_ENSVE</name>
<comment type="caution">
    <text evidence="4">The sequence shown here is derived from an EMBL/GenBank/DDBJ whole genome shotgun (WGS) entry which is preliminary data.</text>
</comment>